<gene>
    <name evidence="1" type="ORF">Aru02nite_64130</name>
</gene>
<name>A0A8J3NH30_9ACTN</name>
<reference evidence="1" key="1">
    <citation type="submission" date="2021-01" db="EMBL/GenBank/DDBJ databases">
        <title>Whole genome shotgun sequence of Actinocatenispora rupis NBRC 107355.</title>
        <authorList>
            <person name="Komaki H."/>
            <person name="Tamura T."/>
        </authorList>
    </citation>
    <scope>NUCLEOTIDE SEQUENCE</scope>
    <source>
        <strain evidence="1">NBRC 107355</strain>
    </source>
</reference>
<accession>A0A8J3NH30</accession>
<sequence>MFTRQPVAGLDVERRDWFHGTVIALVGRLSGDDAETLMAVAARPPGPHGRILLMDLSRLYLATAAGVDALVATVGALTGLGYDVRLANPQPLVRTALFLADPPSTIAVYPDLPAAYAGGEDGRIDDATQFRI</sequence>
<dbReference type="Gene3D" id="3.30.750.24">
    <property type="entry name" value="STAS domain"/>
    <property type="match status" value="1"/>
</dbReference>
<dbReference type="RefSeq" id="WP_203663879.1">
    <property type="nucleotide sequence ID" value="NZ_BAAAZM010000023.1"/>
</dbReference>
<keyword evidence="2" id="KW-1185">Reference proteome</keyword>
<organism evidence="1 2">
    <name type="scientific">Actinocatenispora rupis</name>
    <dbReference type="NCBI Taxonomy" id="519421"/>
    <lineage>
        <taxon>Bacteria</taxon>
        <taxon>Bacillati</taxon>
        <taxon>Actinomycetota</taxon>
        <taxon>Actinomycetes</taxon>
        <taxon>Micromonosporales</taxon>
        <taxon>Micromonosporaceae</taxon>
        <taxon>Actinocatenispora</taxon>
    </lineage>
</organism>
<evidence type="ECO:0008006" key="3">
    <source>
        <dbReference type="Google" id="ProtNLM"/>
    </source>
</evidence>
<dbReference type="InterPro" id="IPR036513">
    <property type="entry name" value="STAS_dom_sf"/>
</dbReference>
<evidence type="ECO:0000313" key="1">
    <source>
        <dbReference type="EMBL" id="GID15524.1"/>
    </source>
</evidence>
<protein>
    <recommendedName>
        <fullName evidence="3">Anti-anti-sigma factor</fullName>
    </recommendedName>
</protein>
<dbReference type="EMBL" id="BOMB01000044">
    <property type="protein sequence ID" value="GID15524.1"/>
    <property type="molecule type" value="Genomic_DNA"/>
</dbReference>
<dbReference type="SUPFAM" id="SSF52091">
    <property type="entry name" value="SpoIIaa-like"/>
    <property type="match status" value="1"/>
</dbReference>
<dbReference type="AlphaFoldDB" id="A0A8J3NH30"/>
<proteinExistence type="predicted"/>
<comment type="caution">
    <text evidence="1">The sequence shown here is derived from an EMBL/GenBank/DDBJ whole genome shotgun (WGS) entry which is preliminary data.</text>
</comment>
<dbReference type="Proteomes" id="UP000612808">
    <property type="component" value="Unassembled WGS sequence"/>
</dbReference>
<evidence type="ECO:0000313" key="2">
    <source>
        <dbReference type="Proteomes" id="UP000612808"/>
    </source>
</evidence>